<comment type="caution">
    <text evidence="1">The sequence shown here is derived from an EMBL/GenBank/DDBJ whole genome shotgun (WGS) entry which is preliminary data.</text>
</comment>
<gene>
    <name evidence="1" type="ORF">UY32_C0002G0028</name>
</gene>
<proteinExistence type="predicted"/>
<sequence>MPNTNCRCQEVEASSSRWPFVHPDEDQDPFAHDEMNFFTCPCGQRWWRYTPTVLPWLWVRVNDDKTWLRAINGFGPIRVEGGLAVAL</sequence>
<evidence type="ECO:0000313" key="1">
    <source>
        <dbReference type="EMBL" id="KKU99292.1"/>
    </source>
</evidence>
<dbReference type="AlphaFoldDB" id="A0A0G1UYS0"/>
<accession>A0A0G1UYS0</accession>
<evidence type="ECO:0000313" key="2">
    <source>
        <dbReference type="Proteomes" id="UP000034600"/>
    </source>
</evidence>
<reference evidence="1 2" key="1">
    <citation type="journal article" date="2015" name="Nature">
        <title>rRNA introns, odd ribosomes, and small enigmatic genomes across a large radiation of phyla.</title>
        <authorList>
            <person name="Brown C.T."/>
            <person name="Hug L.A."/>
            <person name="Thomas B.C."/>
            <person name="Sharon I."/>
            <person name="Castelle C.J."/>
            <person name="Singh A."/>
            <person name="Wilkins M.J."/>
            <person name="Williams K.H."/>
            <person name="Banfield J.F."/>
        </authorList>
    </citation>
    <scope>NUCLEOTIDE SEQUENCE [LARGE SCALE GENOMIC DNA]</scope>
</reference>
<dbReference type="Proteomes" id="UP000034600">
    <property type="component" value="Unassembled WGS sequence"/>
</dbReference>
<dbReference type="EMBL" id="LCPO01000002">
    <property type="protein sequence ID" value="KKU99292.1"/>
    <property type="molecule type" value="Genomic_DNA"/>
</dbReference>
<protein>
    <submittedName>
        <fullName evidence="1">Uncharacterized protein</fullName>
    </submittedName>
</protein>
<name>A0A0G1UYS0_9BACT</name>
<organism evidence="1 2">
    <name type="scientific">Candidatus Jorgensenbacteria bacterium GW2011_GWC1_48_8</name>
    <dbReference type="NCBI Taxonomy" id="1618666"/>
    <lineage>
        <taxon>Bacteria</taxon>
        <taxon>Candidatus Joergenseniibacteriota</taxon>
    </lineage>
</organism>